<name>K6VV45_9ACTN</name>
<keyword evidence="7" id="KW-1185">Reference proteome</keyword>
<dbReference type="Pfam" id="PF00196">
    <property type="entry name" value="GerE"/>
    <property type="match status" value="1"/>
</dbReference>
<dbReference type="GO" id="GO:0006355">
    <property type="term" value="P:regulation of DNA-templated transcription"/>
    <property type="evidence" value="ECO:0007669"/>
    <property type="project" value="InterPro"/>
</dbReference>
<dbReference type="AlphaFoldDB" id="K6VV45"/>
<dbReference type="InterPro" id="IPR016032">
    <property type="entry name" value="Sig_transdc_resp-reg_C-effctor"/>
</dbReference>
<dbReference type="GO" id="GO:0004674">
    <property type="term" value="F:protein serine/threonine kinase activity"/>
    <property type="evidence" value="ECO:0007669"/>
    <property type="project" value="UniProtKB-KW"/>
</dbReference>
<dbReference type="STRING" id="1108045.GORHZ_117_00230"/>
<dbReference type="Proteomes" id="UP000008363">
    <property type="component" value="Unassembled WGS sequence"/>
</dbReference>
<dbReference type="Gene3D" id="1.10.10.10">
    <property type="entry name" value="Winged helix-like DNA-binding domain superfamily/Winged helix DNA-binding domain"/>
    <property type="match status" value="1"/>
</dbReference>
<dbReference type="InterPro" id="IPR036388">
    <property type="entry name" value="WH-like_DNA-bd_sf"/>
</dbReference>
<keyword evidence="1" id="KW-0805">Transcription regulation</keyword>
<dbReference type="SUPFAM" id="SSF141571">
    <property type="entry name" value="Pentapeptide repeat-like"/>
    <property type="match status" value="1"/>
</dbReference>
<evidence type="ECO:0000256" key="4">
    <source>
        <dbReference type="SAM" id="MobiDB-lite"/>
    </source>
</evidence>
<feature type="domain" description="HTH luxR-type" evidence="5">
    <location>
        <begin position="80"/>
        <end position="107"/>
    </location>
</feature>
<gene>
    <name evidence="6" type="ORF">GORHZ_117_00230</name>
</gene>
<sequence>MIAVSGRGEHVDLSGADLSGADLSGVDLFGADLSGAELTGVQVAGQPVTPAELVARTGAVAPSLGSTSREREIAELVHAGLSNAEIAARLLVSVRTVEGDIYRIARKMM</sequence>
<comment type="caution">
    <text evidence="6">The sequence shown here is derived from an EMBL/GenBank/DDBJ whole genome shotgun (WGS) entry which is preliminary data.</text>
</comment>
<dbReference type="SMART" id="SM00421">
    <property type="entry name" value="HTH_LUXR"/>
    <property type="match status" value="1"/>
</dbReference>
<organism evidence="6 7">
    <name type="scientific">Gordonia rhizosphera NBRC 16068</name>
    <dbReference type="NCBI Taxonomy" id="1108045"/>
    <lineage>
        <taxon>Bacteria</taxon>
        <taxon>Bacillati</taxon>
        <taxon>Actinomycetota</taxon>
        <taxon>Actinomycetes</taxon>
        <taxon>Mycobacteriales</taxon>
        <taxon>Gordoniaceae</taxon>
        <taxon>Gordonia</taxon>
    </lineage>
</organism>
<dbReference type="InterPro" id="IPR001646">
    <property type="entry name" value="5peptide_repeat"/>
</dbReference>
<dbReference type="Gene3D" id="2.160.20.80">
    <property type="entry name" value="E3 ubiquitin-protein ligase SopA"/>
    <property type="match status" value="1"/>
</dbReference>
<keyword evidence="3" id="KW-0804">Transcription</keyword>
<evidence type="ECO:0000256" key="2">
    <source>
        <dbReference type="ARBA" id="ARBA00023125"/>
    </source>
</evidence>
<evidence type="ECO:0000259" key="5">
    <source>
        <dbReference type="PROSITE" id="PS00622"/>
    </source>
</evidence>
<keyword evidence="6" id="KW-0418">Kinase</keyword>
<dbReference type="SUPFAM" id="SSF46894">
    <property type="entry name" value="C-terminal effector domain of the bipartite response regulators"/>
    <property type="match status" value="1"/>
</dbReference>
<keyword evidence="2" id="KW-0238">DNA-binding</keyword>
<protein>
    <submittedName>
        <fullName evidence="6">Putative serine/threonine protein kinase</fullName>
    </submittedName>
</protein>
<evidence type="ECO:0000313" key="6">
    <source>
        <dbReference type="EMBL" id="GAB90760.1"/>
    </source>
</evidence>
<dbReference type="PROSITE" id="PS00622">
    <property type="entry name" value="HTH_LUXR_1"/>
    <property type="match status" value="1"/>
</dbReference>
<dbReference type="GO" id="GO:0003677">
    <property type="term" value="F:DNA binding"/>
    <property type="evidence" value="ECO:0007669"/>
    <property type="project" value="UniProtKB-KW"/>
</dbReference>
<dbReference type="InterPro" id="IPR000792">
    <property type="entry name" value="Tscrpt_reg_LuxR_C"/>
</dbReference>
<keyword evidence="6" id="KW-0723">Serine/threonine-protein kinase</keyword>
<feature type="region of interest" description="Disordered" evidence="4">
    <location>
        <begin position="1"/>
        <end position="21"/>
    </location>
</feature>
<dbReference type="PANTHER" id="PTHR44688:SF16">
    <property type="entry name" value="DNA-BINDING TRANSCRIPTIONAL ACTIVATOR DEVR_DOSR"/>
    <property type="match status" value="1"/>
</dbReference>
<evidence type="ECO:0000256" key="3">
    <source>
        <dbReference type="ARBA" id="ARBA00023163"/>
    </source>
</evidence>
<proteinExistence type="predicted"/>
<keyword evidence="6" id="KW-0808">Transferase</keyword>
<dbReference type="PRINTS" id="PR00038">
    <property type="entry name" value="HTHLUXR"/>
</dbReference>
<dbReference type="OrthoDB" id="4361812at2"/>
<dbReference type="PANTHER" id="PTHR44688">
    <property type="entry name" value="DNA-BINDING TRANSCRIPTIONAL ACTIVATOR DEVR_DOSR"/>
    <property type="match status" value="1"/>
</dbReference>
<reference evidence="6 7" key="1">
    <citation type="submission" date="2012-08" db="EMBL/GenBank/DDBJ databases">
        <title>Whole genome shotgun sequence of Gordonia rhizosphera NBRC 16068.</title>
        <authorList>
            <person name="Takarada H."/>
            <person name="Isaki S."/>
            <person name="Hosoyama A."/>
            <person name="Tsuchikane K."/>
            <person name="Katsumata H."/>
            <person name="Baba S."/>
            <person name="Ohji S."/>
            <person name="Yamazaki S."/>
            <person name="Fujita N."/>
        </authorList>
    </citation>
    <scope>NUCLEOTIDE SEQUENCE [LARGE SCALE GENOMIC DNA]</scope>
    <source>
        <strain evidence="6 7">NBRC 16068</strain>
    </source>
</reference>
<dbReference type="Pfam" id="PF00805">
    <property type="entry name" value="Pentapeptide"/>
    <property type="match status" value="1"/>
</dbReference>
<evidence type="ECO:0000313" key="7">
    <source>
        <dbReference type="Proteomes" id="UP000008363"/>
    </source>
</evidence>
<evidence type="ECO:0000256" key="1">
    <source>
        <dbReference type="ARBA" id="ARBA00023015"/>
    </source>
</evidence>
<dbReference type="EMBL" id="BAHC01000117">
    <property type="protein sequence ID" value="GAB90760.1"/>
    <property type="molecule type" value="Genomic_DNA"/>
</dbReference>
<accession>K6VV45</accession>